<dbReference type="GeneID" id="30417789"/>
<accession>A0A1J1ACU5</accession>
<evidence type="ECO:0000313" key="3">
    <source>
        <dbReference type="Proteomes" id="UP000186165"/>
    </source>
</evidence>
<reference evidence="3" key="1">
    <citation type="submission" date="2016-08" db="EMBL/GenBank/DDBJ databases">
        <title>Discovery of first anaerobic lithoheterotrophic haloarchae widely represented in hypersaline habitats.</title>
        <authorList>
            <person name="Sorokin D.Y."/>
            <person name="Kublanov I.V."/>
            <person name="Roman P."/>
            <person name="Sinninghe Damste J.S."/>
            <person name="Golyshin P.N."/>
            <person name="Rojo D."/>
            <person name="Ciordia S."/>
            <person name="Mena Md.C."/>
            <person name="Ferrer M."/>
            <person name="Smedile F."/>
            <person name="Messina E."/>
            <person name="La Cono V."/>
            <person name="Yakimov M.M."/>
        </authorList>
    </citation>
    <scope>NUCLEOTIDE SEQUENCE [LARGE SCALE GENOMIC DNA]</scope>
    <source>
        <strain evidence="3">HSR6</strain>
    </source>
</reference>
<evidence type="ECO:0000313" key="2">
    <source>
        <dbReference type="EMBL" id="APE95709.1"/>
    </source>
</evidence>
<keyword evidence="3" id="KW-1185">Reference proteome</keyword>
<sequence>MGRTNPTYRDRLDSQEQAWGDYRRGLRRHEKAHFDALWEAARTHADASGLQNPGDPMDVILLSICLEQQKAISSLEDRVTELQPEESNVQD</sequence>
<dbReference type="RefSeq" id="WP_071933135.1">
    <property type="nucleotide sequence ID" value="NZ_CP016804.1"/>
</dbReference>
<name>A0A1J1ACU5_9EURY</name>
<dbReference type="Proteomes" id="UP000186165">
    <property type="component" value="Chromosome"/>
</dbReference>
<dbReference type="EMBL" id="CP016804">
    <property type="protein sequence ID" value="APE95709.1"/>
    <property type="molecule type" value="Genomic_DNA"/>
</dbReference>
<evidence type="ECO:0000259" key="1">
    <source>
        <dbReference type="Pfam" id="PF26485"/>
    </source>
</evidence>
<dbReference type="Pfam" id="PF26485">
    <property type="entry name" value="DUF8156"/>
    <property type="match status" value="1"/>
</dbReference>
<feature type="domain" description="DUF8156" evidence="1">
    <location>
        <begin position="1"/>
        <end position="86"/>
    </location>
</feature>
<protein>
    <recommendedName>
        <fullName evidence="1">DUF8156 domain-containing protein</fullName>
    </recommendedName>
</protein>
<organism evidence="2 3">
    <name type="scientific">Halodesulfurarchaeum formicicum</name>
    <dbReference type="NCBI Taxonomy" id="1873524"/>
    <lineage>
        <taxon>Archaea</taxon>
        <taxon>Methanobacteriati</taxon>
        <taxon>Methanobacteriota</taxon>
        <taxon>Stenosarchaea group</taxon>
        <taxon>Halobacteria</taxon>
        <taxon>Halobacteriales</taxon>
        <taxon>Halobacteriaceae</taxon>
        <taxon>Halodesulfurarchaeum</taxon>
    </lineage>
</organism>
<gene>
    <name evidence="2" type="ORF">HSR6_1263</name>
</gene>
<dbReference type="InterPro" id="IPR058469">
    <property type="entry name" value="DUF8156"/>
</dbReference>
<dbReference type="AlphaFoldDB" id="A0A1J1ACU5"/>
<dbReference type="KEGG" id="hhsr:HSR6_1263"/>
<dbReference type="OrthoDB" id="11496at2157"/>
<proteinExistence type="predicted"/>